<name>A0A9Q8LEY1_PASFU</name>
<keyword evidence="2" id="KW-0645">Protease</keyword>
<dbReference type="AlphaFoldDB" id="A0A9Q8LEY1"/>
<feature type="compositionally biased region" description="Basic and acidic residues" evidence="5">
    <location>
        <begin position="528"/>
        <end position="537"/>
    </location>
</feature>
<dbReference type="GO" id="GO:0000338">
    <property type="term" value="P:protein deneddylation"/>
    <property type="evidence" value="ECO:0007669"/>
    <property type="project" value="TreeGrafter"/>
</dbReference>
<evidence type="ECO:0000313" key="7">
    <source>
        <dbReference type="EMBL" id="UJO16311.1"/>
    </source>
</evidence>
<proteinExistence type="inferred from homology"/>
<reference evidence="7" key="1">
    <citation type="submission" date="2021-12" db="EMBL/GenBank/DDBJ databases">
        <authorList>
            <person name="Zaccaron A."/>
            <person name="Stergiopoulos I."/>
        </authorList>
    </citation>
    <scope>NUCLEOTIDE SEQUENCE</scope>
    <source>
        <strain evidence="7">Race5_Kim</strain>
    </source>
</reference>
<dbReference type="InterPro" id="IPR038765">
    <property type="entry name" value="Papain-like_cys_pep_sf"/>
</dbReference>
<dbReference type="GO" id="GO:0008234">
    <property type="term" value="F:cysteine-type peptidase activity"/>
    <property type="evidence" value="ECO:0007669"/>
    <property type="project" value="UniProtKB-KW"/>
</dbReference>
<dbReference type="Gene3D" id="3.40.395.10">
    <property type="entry name" value="Adenoviral Proteinase, Chain A"/>
    <property type="match status" value="1"/>
</dbReference>
<accession>A0A9Q8LEY1</accession>
<dbReference type="GeneID" id="71983835"/>
<dbReference type="InterPro" id="IPR003653">
    <property type="entry name" value="Peptidase_C48_C"/>
</dbReference>
<keyword evidence="3" id="KW-0378">Hydrolase</keyword>
<evidence type="ECO:0000256" key="2">
    <source>
        <dbReference type="ARBA" id="ARBA00022670"/>
    </source>
</evidence>
<evidence type="ECO:0000256" key="4">
    <source>
        <dbReference type="ARBA" id="ARBA00022807"/>
    </source>
</evidence>
<feature type="compositionally biased region" description="Low complexity" evidence="5">
    <location>
        <begin position="505"/>
        <end position="515"/>
    </location>
</feature>
<dbReference type="OrthoDB" id="3650307at2759"/>
<sequence length="774" mass="85914">MQHMDGTTYKGSESVLTLSNLESDHLLPDDDMDGEDDFFVEAARQALEKGRLTFNGNDYEGAAAYLREALTMTKDLTEKQQALCNTWDLRRMLGVCAFHTDDPAEAEAALLSVLGNAPKNAILDDDRRLQISEIAHFLGQTYIRLGDLDKAYRYGEYALRGRRRVLGKSHEQSYESLALMARMLELQGNNIRAEFFEGMIPEEERKNYLPRFERLSPAQISRADSKLGNHSPVTPLEKSLDSALEAVSFSTPELSRQEHARSSSALSGSISAAASDAGERGTWRCVSPDADAGSFKASRSVPVLVTKVSGEIARGHPNRHYQVFPNASQSAARGRPLQLRSFSDRAIYSSIPVLTSPATPQAYLGVDPHQGPVTFQEGQGARHISGRADLPSAHAHQAHTSSVPAAPGLYPQPLRLRRTAFVHELPGDRHFSVAPGSPHTVPLPCSPVRHTPSVSPGQVKLAAISQDQAYAHLMPQHPSDRRSTSEYTRSTYSHGHSIDVRSSEYSRSSCSRSQSMDILPDTIQPESIMERKPTERPKTRKTSSLFKMFRTKSATTESSSSSIKSSTLAMREYTVRLSYHDMSTIKSEAITENVIEFWQEHLEYDLIQGNTKYVLMRPVRCYFLINDSEITPAMKATLPDFQSTIHVLIPLRSHAGHWSFLLISSQDQLACHYDPHTNRNHALAERVTKRISSFLDKPLKFLDVPDTPQQPHDKDSGIFVCLFMQQLITKLQSTHESQKVEAGLMGKAVEVKAARKGIYKIAKAANPPIAGLGE</sequence>
<gene>
    <name evidence="7" type="ORF">CLAFUR5_03957</name>
</gene>
<dbReference type="Pfam" id="PF02902">
    <property type="entry name" value="Peptidase_C48"/>
    <property type="match status" value="1"/>
</dbReference>
<dbReference type="EMBL" id="CP090166">
    <property type="protein sequence ID" value="UJO16311.1"/>
    <property type="molecule type" value="Genomic_DNA"/>
</dbReference>
<dbReference type="SUPFAM" id="SSF48452">
    <property type="entry name" value="TPR-like"/>
    <property type="match status" value="1"/>
</dbReference>
<keyword evidence="4" id="KW-0788">Thiol protease</keyword>
<dbReference type="Gene3D" id="1.25.40.10">
    <property type="entry name" value="Tetratricopeptide repeat domain"/>
    <property type="match status" value="1"/>
</dbReference>
<keyword evidence="8" id="KW-1185">Reference proteome</keyword>
<evidence type="ECO:0000256" key="3">
    <source>
        <dbReference type="ARBA" id="ARBA00022801"/>
    </source>
</evidence>
<dbReference type="KEGG" id="ffu:CLAFUR5_03957"/>
<dbReference type="SUPFAM" id="SSF54001">
    <property type="entry name" value="Cysteine proteinases"/>
    <property type="match status" value="1"/>
</dbReference>
<dbReference type="PANTHER" id="PTHR46468">
    <property type="entry name" value="SENTRIN-SPECIFIC PROTEASE 8"/>
    <property type="match status" value="1"/>
</dbReference>
<protein>
    <recommendedName>
        <fullName evidence="6">Ubiquitin-like protease family profile domain-containing protein</fullName>
    </recommendedName>
</protein>
<dbReference type="GO" id="GO:0019784">
    <property type="term" value="F:deNEDDylase activity"/>
    <property type="evidence" value="ECO:0007669"/>
    <property type="project" value="InterPro"/>
</dbReference>
<dbReference type="PANTHER" id="PTHR46468:SF1">
    <property type="entry name" value="SENTRIN-SPECIFIC PROTEASE 8"/>
    <property type="match status" value="1"/>
</dbReference>
<feature type="region of interest" description="Disordered" evidence="5">
    <location>
        <begin position="475"/>
        <end position="541"/>
    </location>
</feature>
<reference evidence="7" key="2">
    <citation type="journal article" date="2022" name="Microb. Genom.">
        <title>A chromosome-scale genome assembly of the tomato pathogen Cladosporium fulvum reveals a compartmentalized genome architecture and the presence of a dispensable chromosome.</title>
        <authorList>
            <person name="Zaccaron A.Z."/>
            <person name="Chen L.H."/>
            <person name="Samaras A."/>
            <person name="Stergiopoulos I."/>
        </authorList>
    </citation>
    <scope>NUCLEOTIDE SEQUENCE</scope>
    <source>
        <strain evidence="7">Race5_Kim</strain>
    </source>
</reference>
<dbReference type="RefSeq" id="XP_047760677.1">
    <property type="nucleotide sequence ID" value="XM_047903105.1"/>
</dbReference>
<dbReference type="Proteomes" id="UP000756132">
    <property type="component" value="Chromosome 4"/>
</dbReference>
<dbReference type="InterPro" id="IPR044613">
    <property type="entry name" value="Nep1/2-like"/>
</dbReference>
<dbReference type="InterPro" id="IPR011990">
    <property type="entry name" value="TPR-like_helical_dom_sf"/>
</dbReference>
<evidence type="ECO:0000313" key="8">
    <source>
        <dbReference type="Proteomes" id="UP000756132"/>
    </source>
</evidence>
<evidence type="ECO:0000256" key="1">
    <source>
        <dbReference type="ARBA" id="ARBA00005234"/>
    </source>
</evidence>
<dbReference type="PROSITE" id="PS50600">
    <property type="entry name" value="ULP_PROTEASE"/>
    <property type="match status" value="1"/>
</dbReference>
<evidence type="ECO:0000259" key="6">
    <source>
        <dbReference type="PROSITE" id="PS50600"/>
    </source>
</evidence>
<evidence type="ECO:0000256" key="5">
    <source>
        <dbReference type="SAM" id="MobiDB-lite"/>
    </source>
</evidence>
<comment type="similarity">
    <text evidence="1">Belongs to the peptidase C48 family.</text>
</comment>
<dbReference type="GO" id="GO:0006508">
    <property type="term" value="P:proteolysis"/>
    <property type="evidence" value="ECO:0007669"/>
    <property type="project" value="UniProtKB-KW"/>
</dbReference>
<feature type="domain" description="Ubiquitin-like protease family profile" evidence="6">
    <location>
        <begin position="566"/>
        <end position="727"/>
    </location>
</feature>
<organism evidence="7 8">
    <name type="scientific">Passalora fulva</name>
    <name type="common">Tomato leaf mold</name>
    <name type="synonym">Cladosporium fulvum</name>
    <dbReference type="NCBI Taxonomy" id="5499"/>
    <lineage>
        <taxon>Eukaryota</taxon>
        <taxon>Fungi</taxon>
        <taxon>Dikarya</taxon>
        <taxon>Ascomycota</taxon>
        <taxon>Pezizomycotina</taxon>
        <taxon>Dothideomycetes</taxon>
        <taxon>Dothideomycetidae</taxon>
        <taxon>Mycosphaerellales</taxon>
        <taxon>Mycosphaerellaceae</taxon>
        <taxon>Fulvia</taxon>
    </lineage>
</organism>